<dbReference type="AlphaFoldDB" id="K1RQ70"/>
<protein>
    <submittedName>
        <fullName evidence="1">Uncharacterized protein</fullName>
    </submittedName>
</protein>
<reference evidence="1" key="1">
    <citation type="journal article" date="2013" name="Environ. Microbiol.">
        <title>Microbiota from the distal guts of lean and obese adolescents exhibit partial functional redundancy besides clear differences in community structure.</title>
        <authorList>
            <person name="Ferrer M."/>
            <person name="Ruiz A."/>
            <person name="Lanza F."/>
            <person name="Haange S.B."/>
            <person name="Oberbach A."/>
            <person name="Till H."/>
            <person name="Bargiela R."/>
            <person name="Campoy C."/>
            <person name="Segura M.T."/>
            <person name="Richter M."/>
            <person name="von Bergen M."/>
            <person name="Seifert J."/>
            <person name="Suarez A."/>
        </authorList>
    </citation>
    <scope>NUCLEOTIDE SEQUENCE</scope>
</reference>
<dbReference type="EMBL" id="AJWZ01009616">
    <property type="protein sequence ID" value="EKC50782.1"/>
    <property type="molecule type" value="Genomic_DNA"/>
</dbReference>
<organism evidence="1">
    <name type="scientific">human gut metagenome</name>
    <dbReference type="NCBI Taxonomy" id="408170"/>
    <lineage>
        <taxon>unclassified sequences</taxon>
        <taxon>metagenomes</taxon>
        <taxon>organismal metagenomes</taxon>
    </lineage>
</organism>
<name>K1RQ70_9ZZZZ</name>
<sequence>DRNADMNNSIFGRSNIKPLTERMVVKSRNPDVDIAFDYRRTDSGKLGNDGYILTHEINKSTHLLMSPDGKVNKEDEMNNANVICIDSAPVIRYCDDTTTYLADIFGNKYVVSGYNLINSNGCTALDLRNGNRVARQILIYDNSFMPSVDIHSQTSMNITDLGDLLYVKNISNGNEENNNAIIEQ</sequence>
<feature type="non-terminal residue" evidence="1">
    <location>
        <position position="184"/>
    </location>
</feature>
<proteinExistence type="predicted"/>
<feature type="non-terminal residue" evidence="1">
    <location>
        <position position="1"/>
    </location>
</feature>
<accession>K1RQ70</accession>
<gene>
    <name evidence="1" type="ORF">OBE_13958</name>
</gene>
<evidence type="ECO:0000313" key="1">
    <source>
        <dbReference type="EMBL" id="EKC50782.1"/>
    </source>
</evidence>
<comment type="caution">
    <text evidence="1">The sequence shown here is derived from an EMBL/GenBank/DDBJ whole genome shotgun (WGS) entry which is preliminary data.</text>
</comment>